<sequence length="388" mass="44286">MQFQPNGIVDMMDLAQWLEKASENDHGTRGDTRAPVSGFRGGNEELMCLTIAPGNQEVLSIGGLMKNNKLRFSGSISEHQVSVRIASGATNNFMSKDLAIYLKLPIKENNHILEDFLVLDVDKAEAEWITFSDKDRKLSTTKVKMRSENELKEDCGTAAYYYLEDKIRRATGKVQNKDVQMEDSWFPPIRTMADHYECEPEQSQQQETHKSILVDIQTNQIEAAFLVEKHYGETDEYLHLWVKMSDSQAGLEAGTPTRIPNKVPRYYTISEGNFSKLVSPIKEQMLRSQAEKKSEGYSGRILQRQDQKKLSHSTVEFTFYHHEDKVILIGGSIDRIASWASWASWASYGLGQRKVATRRRHSGTHTPIRSFFGYRVYSGRGLRTVRVF</sequence>
<dbReference type="AlphaFoldDB" id="A0A5S9Y7Q8"/>
<accession>A0A5S9Y7Q8</accession>
<gene>
    <name evidence="1" type="ORF">C24_LOCUS23390</name>
</gene>
<dbReference type="OrthoDB" id="10295364at2759"/>
<organism evidence="1 2">
    <name type="scientific">Arabidopsis thaliana</name>
    <name type="common">Mouse-ear cress</name>
    <dbReference type="NCBI Taxonomy" id="3702"/>
    <lineage>
        <taxon>Eukaryota</taxon>
        <taxon>Viridiplantae</taxon>
        <taxon>Streptophyta</taxon>
        <taxon>Embryophyta</taxon>
        <taxon>Tracheophyta</taxon>
        <taxon>Spermatophyta</taxon>
        <taxon>Magnoliopsida</taxon>
        <taxon>eudicotyledons</taxon>
        <taxon>Gunneridae</taxon>
        <taxon>Pentapetalae</taxon>
        <taxon>rosids</taxon>
        <taxon>malvids</taxon>
        <taxon>Brassicales</taxon>
        <taxon>Brassicaceae</taxon>
        <taxon>Camelineae</taxon>
        <taxon>Arabidopsis</taxon>
    </lineage>
</organism>
<dbReference type="Proteomes" id="UP000434276">
    <property type="component" value="Unassembled WGS sequence"/>
</dbReference>
<dbReference type="ExpressionAtlas" id="A0A5S9Y7Q8">
    <property type="expression patterns" value="differential"/>
</dbReference>
<dbReference type="EMBL" id="CACSHJ010000096">
    <property type="protein sequence ID" value="CAA0405201.1"/>
    <property type="molecule type" value="Genomic_DNA"/>
</dbReference>
<proteinExistence type="predicted"/>
<name>A0A5S9Y7Q8_ARATH</name>
<evidence type="ECO:0000313" key="2">
    <source>
        <dbReference type="Proteomes" id="UP000434276"/>
    </source>
</evidence>
<protein>
    <submittedName>
        <fullName evidence="1">Uncharacterized protein</fullName>
    </submittedName>
</protein>
<evidence type="ECO:0000313" key="1">
    <source>
        <dbReference type="EMBL" id="CAA0405201.1"/>
    </source>
</evidence>
<reference evidence="1 2" key="1">
    <citation type="submission" date="2019-12" db="EMBL/GenBank/DDBJ databases">
        <authorList>
            <person name="Jiao W.-B."/>
            <person name="Schneeberger K."/>
        </authorList>
    </citation>
    <scope>NUCLEOTIDE SEQUENCE [LARGE SCALE GENOMIC DNA]</scope>
    <source>
        <strain evidence="2">cv. C24</strain>
    </source>
</reference>